<feature type="compositionally biased region" description="Low complexity" evidence="2">
    <location>
        <begin position="421"/>
        <end position="437"/>
    </location>
</feature>
<dbReference type="AlphaFoldDB" id="A0A9P6WZU9"/>
<accession>A0A9P6WZU9</accession>
<name>A0A9P6WZU9_RHIOR</name>
<dbReference type="OrthoDB" id="10308127at2759"/>
<evidence type="ECO:0000313" key="5">
    <source>
        <dbReference type="Proteomes" id="UP000716291"/>
    </source>
</evidence>
<dbReference type="GO" id="GO:0008270">
    <property type="term" value="F:zinc ion binding"/>
    <property type="evidence" value="ECO:0007669"/>
    <property type="project" value="UniProtKB-KW"/>
</dbReference>
<keyword evidence="1" id="KW-0862">Zinc</keyword>
<evidence type="ECO:0000313" key="4">
    <source>
        <dbReference type="EMBL" id="KAG1302286.1"/>
    </source>
</evidence>
<dbReference type="Proteomes" id="UP000716291">
    <property type="component" value="Unassembled WGS sequence"/>
</dbReference>
<evidence type="ECO:0000256" key="2">
    <source>
        <dbReference type="SAM" id="MobiDB-lite"/>
    </source>
</evidence>
<organism evidence="4 5">
    <name type="scientific">Rhizopus oryzae</name>
    <name type="common">Mucormycosis agent</name>
    <name type="synonym">Rhizopus arrhizus var. delemar</name>
    <dbReference type="NCBI Taxonomy" id="64495"/>
    <lineage>
        <taxon>Eukaryota</taxon>
        <taxon>Fungi</taxon>
        <taxon>Fungi incertae sedis</taxon>
        <taxon>Mucoromycota</taxon>
        <taxon>Mucoromycotina</taxon>
        <taxon>Mucoromycetes</taxon>
        <taxon>Mucorales</taxon>
        <taxon>Mucorineae</taxon>
        <taxon>Rhizopodaceae</taxon>
        <taxon>Rhizopus</taxon>
    </lineage>
</organism>
<feature type="region of interest" description="Disordered" evidence="2">
    <location>
        <begin position="39"/>
        <end position="68"/>
    </location>
</feature>
<feature type="region of interest" description="Disordered" evidence="2">
    <location>
        <begin position="420"/>
        <end position="439"/>
    </location>
</feature>
<keyword evidence="1" id="KW-0479">Metal-binding</keyword>
<feature type="compositionally biased region" description="Polar residues" evidence="2">
    <location>
        <begin position="492"/>
        <end position="501"/>
    </location>
</feature>
<dbReference type="InterPro" id="IPR001878">
    <property type="entry name" value="Znf_CCHC"/>
</dbReference>
<evidence type="ECO:0000259" key="3">
    <source>
        <dbReference type="PROSITE" id="PS50158"/>
    </source>
</evidence>
<sequence>MVLSDKEFLVPNKAILHTTPKTQKLSWVNVVHGGHQKTSSFLTTSTTPSTSSLQSIGTGQPDANAEASPSSNFMIQVARPFLKGSVNNSIFVDITTVRDKNLFLVELAKFCNGDENLWAVADQIRRENQHLYAELTVSPSMYQQLCSNGLNLPSFDDRFDVFPSMSPSAELMKVTLSGLPHQYGRRDGGLSQLHTDMQHNLSPFGKIVDSGIIKGSSGVYSGKGYVVLEKSSNAAQPPNGSTHRELQHNVHWVYQPLAYSASSASSPLLAAVEINVHATWSSMKPYCRYCHGDHALKDCVLRKKATTCYWCNEVGHIAKYCDRKNVSGPSGAPNKRARKTHLSVVETTAPTTSATLAVSKETEPVTTQIPATDFAKPSPPLVTSPTSAPTTPVFVPVTPVPVVLAKSKYARVLRSETARISSTNTSTTVNKSSSKSTAPVKICPHCKKEGHLRKYHHECEFYVHKQKQATHPSESSGEDMEMMESSSPRSSTNDNEYSNNDDGMIVDNPGVDSSETQVAPSDGVDPTSSQ</sequence>
<keyword evidence="5" id="KW-1185">Reference proteome</keyword>
<feature type="domain" description="CCHC-type" evidence="3">
    <location>
        <begin position="308"/>
        <end position="321"/>
    </location>
</feature>
<feature type="compositionally biased region" description="Low complexity" evidence="2">
    <location>
        <begin position="39"/>
        <end position="52"/>
    </location>
</feature>
<dbReference type="PROSITE" id="PS50158">
    <property type="entry name" value="ZF_CCHC"/>
    <property type="match status" value="1"/>
</dbReference>
<dbReference type="Gene3D" id="4.10.60.10">
    <property type="entry name" value="Zinc finger, CCHC-type"/>
    <property type="match status" value="1"/>
</dbReference>
<dbReference type="GO" id="GO:0003676">
    <property type="term" value="F:nucleic acid binding"/>
    <property type="evidence" value="ECO:0007669"/>
    <property type="project" value="InterPro"/>
</dbReference>
<dbReference type="EMBL" id="JAANQT010002521">
    <property type="protein sequence ID" value="KAG1302286.1"/>
    <property type="molecule type" value="Genomic_DNA"/>
</dbReference>
<proteinExistence type="predicted"/>
<keyword evidence="1" id="KW-0863">Zinc-finger</keyword>
<comment type="caution">
    <text evidence="4">The sequence shown here is derived from an EMBL/GenBank/DDBJ whole genome shotgun (WGS) entry which is preliminary data.</text>
</comment>
<reference evidence="4" key="1">
    <citation type="journal article" date="2020" name="Microb. Genom.">
        <title>Genetic diversity of clinical and environmental Mucorales isolates obtained from an investigation of mucormycosis cases among solid organ transplant recipients.</title>
        <authorList>
            <person name="Nguyen M.H."/>
            <person name="Kaul D."/>
            <person name="Muto C."/>
            <person name="Cheng S.J."/>
            <person name="Richter R.A."/>
            <person name="Bruno V.M."/>
            <person name="Liu G."/>
            <person name="Beyhan S."/>
            <person name="Sundermann A.J."/>
            <person name="Mounaud S."/>
            <person name="Pasculle A.W."/>
            <person name="Nierman W.C."/>
            <person name="Driscoll E."/>
            <person name="Cumbie R."/>
            <person name="Clancy C.J."/>
            <person name="Dupont C.L."/>
        </authorList>
    </citation>
    <scope>NUCLEOTIDE SEQUENCE</scope>
    <source>
        <strain evidence="4">GL11</strain>
    </source>
</reference>
<evidence type="ECO:0000256" key="1">
    <source>
        <dbReference type="PROSITE-ProRule" id="PRU00047"/>
    </source>
</evidence>
<feature type="region of interest" description="Disordered" evidence="2">
    <location>
        <begin position="465"/>
        <end position="530"/>
    </location>
</feature>
<protein>
    <recommendedName>
        <fullName evidence="3">CCHC-type domain-containing protein</fullName>
    </recommendedName>
</protein>
<gene>
    <name evidence="4" type="ORF">G6F64_011058</name>
</gene>